<keyword evidence="3" id="KW-1185">Reference proteome</keyword>
<dbReference type="Pfam" id="PF13671">
    <property type="entry name" value="AAA_33"/>
    <property type="match status" value="1"/>
</dbReference>
<dbReference type="SUPFAM" id="SSF52540">
    <property type="entry name" value="P-loop containing nucleoside triphosphate hydrolases"/>
    <property type="match status" value="1"/>
</dbReference>
<feature type="domain" description="Aminoglycoside phosphotransferase" evidence="1">
    <location>
        <begin position="111"/>
        <end position="273"/>
    </location>
</feature>
<dbReference type="AlphaFoldDB" id="A0A0B1ZT70"/>
<dbReference type="SUPFAM" id="SSF56112">
    <property type="entry name" value="Protein kinase-like (PK-like)"/>
    <property type="match status" value="1"/>
</dbReference>
<name>A0A0B1ZT70_9SPHN</name>
<gene>
    <name evidence="2" type="ORF">LK12_05700</name>
</gene>
<dbReference type="OrthoDB" id="9810277at2"/>
<evidence type="ECO:0000313" key="2">
    <source>
        <dbReference type="EMBL" id="KHK92322.1"/>
    </source>
</evidence>
<dbReference type="Pfam" id="PF01636">
    <property type="entry name" value="APH"/>
    <property type="match status" value="1"/>
</dbReference>
<dbReference type="Proteomes" id="UP000031057">
    <property type="component" value="Unassembled WGS sequence"/>
</dbReference>
<reference evidence="2 3" key="1">
    <citation type="submission" date="2014-10" db="EMBL/GenBank/DDBJ databases">
        <title>Genome sequence of Novosphingobium malaysiense MUSC 273(T).</title>
        <authorList>
            <person name="Lee L.-H."/>
        </authorList>
    </citation>
    <scope>NUCLEOTIDE SEQUENCE [LARGE SCALE GENOMIC DNA]</scope>
    <source>
        <strain evidence="2 3">MUSC 273</strain>
    </source>
</reference>
<proteinExistence type="predicted"/>
<dbReference type="STRING" id="1348853.LK12_05700"/>
<evidence type="ECO:0000313" key="3">
    <source>
        <dbReference type="Proteomes" id="UP000031057"/>
    </source>
</evidence>
<dbReference type="PANTHER" id="PTHR43883">
    <property type="entry name" value="SLR0207 PROTEIN"/>
    <property type="match status" value="1"/>
</dbReference>
<organism evidence="2 3">
    <name type="scientific">Novosphingobium malaysiense</name>
    <dbReference type="NCBI Taxonomy" id="1348853"/>
    <lineage>
        <taxon>Bacteria</taxon>
        <taxon>Pseudomonadati</taxon>
        <taxon>Pseudomonadota</taxon>
        <taxon>Alphaproteobacteria</taxon>
        <taxon>Sphingomonadales</taxon>
        <taxon>Sphingomonadaceae</taxon>
        <taxon>Novosphingobium</taxon>
    </lineage>
</organism>
<dbReference type="InterPro" id="IPR011009">
    <property type="entry name" value="Kinase-like_dom_sf"/>
</dbReference>
<sequence length="519" mass="56455">MDYVADCDDQEETIAFLCRAETYGVPGPIERIDTHAAIVFLAGDHAFKLKRAVRYPYLDFSTAAKRKAVCEAELALNRRTAPDLYLAVQPVGRMPDGSLALDAGEPLDWVVVMRRFAPECLLDTMARKAPLEPRLLRDLADEIAQFHAEAEIVRCSGGDRARAVIEGNRASMEALEKGQLPAADCDRLYATSMDQLEALSPLLDRRGQAGHVRRCHGDLHLANICLWRGRPTLFDCLEFDPELAITDVLYDLAFLLMDLWQRGLHREASLAFNRYCDMRGESDGLASLPLFLSMRAAVRAHVNASAAQRQERVEESEAKIRDAQAYLGSALSFLERSTPRLIAVGGLSGTGKSTLAGRLAPYAGAAPGARWLRSDVLRKRLAGVMPEEQLPPGAYTRDQSDAVYRKLCDEARIALEAGIDVIVDAVFADPAERAAIADVAADCGVAFTGLWLEAAPATMRSRVGTRSGDASDADAAVVDRQLGYALGDLGQWLRLDANGTPQETFAAGRGLIDSPGRSA</sequence>
<dbReference type="InterPro" id="IPR002575">
    <property type="entry name" value="Aminoglycoside_PTrfase"/>
</dbReference>
<comment type="caution">
    <text evidence="2">The sequence shown here is derived from an EMBL/GenBank/DDBJ whole genome shotgun (WGS) entry which is preliminary data.</text>
</comment>
<evidence type="ECO:0000259" key="1">
    <source>
        <dbReference type="Pfam" id="PF01636"/>
    </source>
</evidence>
<dbReference type="PANTHER" id="PTHR43883:SF1">
    <property type="entry name" value="GLUCONOKINASE"/>
    <property type="match status" value="1"/>
</dbReference>
<accession>A0A0B1ZT70</accession>
<dbReference type="Gene3D" id="3.90.1200.10">
    <property type="match status" value="1"/>
</dbReference>
<dbReference type="Gene3D" id="3.40.50.300">
    <property type="entry name" value="P-loop containing nucleotide triphosphate hydrolases"/>
    <property type="match status" value="1"/>
</dbReference>
<protein>
    <recommendedName>
        <fullName evidence="1">Aminoglycoside phosphotransferase domain-containing protein</fullName>
    </recommendedName>
</protein>
<dbReference type="EMBL" id="JTDI01000002">
    <property type="protein sequence ID" value="KHK92322.1"/>
    <property type="molecule type" value="Genomic_DNA"/>
</dbReference>
<dbReference type="InterPro" id="IPR027417">
    <property type="entry name" value="P-loop_NTPase"/>
</dbReference>
<dbReference type="InterPro" id="IPR052732">
    <property type="entry name" value="Cell-binding_unc_protein"/>
</dbReference>